<keyword evidence="3" id="KW-1185">Reference proteome</keyword>
<feature type="compositionally biased region" description="Basic and acidic residues" evidence="1">
    <location>
        <begin position="363"/>
        <end position="376"/>
    </location>
</feature>
<dbReference type="AlphaFoldDB" id="A0AAD7GGE8"/>
<name>A0AAD7GGE8_MYCRO</name>
<protein>
    <submittedName>
        <fullName evidence="2">Uncharacterized protein</fullName>
    </submittedName>
</protein>
<organism evidence="2 3">
    <name type="scientific">Mycena rosella</name>
    <name type="common">Pink bonnet</name>
    <name type="synonym">Agaricus rosellus</name>
    <dbReference type="NCBI Taxonomy" id="1033263"/>
    <lineage>
        <taxon>Eukaryota</taxon>
        <taxon>Fungi</taxon>
        <taxon>Dikarya</taxon>
        <taxon>Basidiomycota</taxon>
        <taxon>Agaricomycotina</taxon>
        <taxon>Agaricomycetes</taxon>
        <taxon>Agaricomycetidae</taxon>
        <taxon>Agaricales</taxon>
        <taxon>Marasmiineae</taxon>
        <taxon>Mycenaceae</taxon>
        <taxon>Mycena</taxon>
    </lineage>
</organism>
<evidence type="ECO:0000256" key="1">
    <source>
        <dbReference type="SAM" id="MobiDB-lite"/>
    </source>
</evidence>
<dbReference type="Proteomes" id="UP001221757">
    <property type="component" value="Unassembled WGS sequence"/>
</dbReference>
<feature type="compositionally biased region" description="Low complexity" evidence="1">
    <location>
        <begin position="332"/>
        <end position="344"/>
    </location>
</feature>
<reference evidence="2" key="1">
    <citation type="submission" date="2023-03" db="EMBL/GenBank/DDBJ databases">
        <title>Massive genome expansion in bonnet fungi (Mycena s.s.) driven by repeated elements and novel gene families across ecological guilds.</title>
        <authorList>
            <consortium name="Lawrence Berkeley National Laboratory"/>
            <person name="Harder C.B."/>
            <person name="Miyauchi S."/>
            <person name="Viragh M."/>
            <person name="Kuo A."/>
            <person name="Thoen E."/>
            <person name="Andreopoulos B."/>
            <person name="Lu D."/>
            <person name="Skrede I."/>
            <person name="Drula E."/>
            <person name="Henrissat B."/>
            <person name="Morin E."/>
            <person name="Kohler A."/>
            <person name="Barry K."/>
            <person name="LaButti K."/>
            <person name="Morin E."/>
            <person name="Salamov A."/>
            <person name="Lipzen A."/>
            <person name="Mereny Z."/>
            <person name="Hegedus B."/>
            <person name="Baldrian P."/>
            <person name="Stursova M."/>
            <person name="Weitz H."/>
            <person name="Taylor A."/>
            <person name="Grigoriev I.V."/>
            <person name="Nagy L.G."/>
            <person name="Martin F."/>
            <person name="Kauserud H."/>
        </authorList>
    </citation>
    <scope>NUCLEOTIDE SEQUENCE</scope>
    <source>
        <strain evidence="2">CBHHK067</strain>
    </source>
</reference>
<comment type="caution">
    <text evidence="2">The sequence shown here is derived from an EMBL/GenBank/DDBJ whole genome shotgun (WGS) entry which is preliminary data.</text>
</comment>
<evidence type="ECO:0000313" key="3">
    <source>
        <dbReference type="Proteomes" id="UP001221757"/>
    </source>
</evidence>
<feature type="region of interest" description="Disordered" evidence="1">
    <location>
        <begin position="332"/>
        <end position="376"/>
    </location>
</feature>
<gene>
    <name evidence="2" type="ORF">B0H17DRAFT_1204045</name>
</gene>
<sequence>MAVLSLMILLPRWRNTRRIITAVGFNGRPWPLPPSTLPPTSLFSAAFDSVVPSMHPMQLRWLAFGFYFFQFGVSGSVAIPIVHKFAFVDSGGSEPTPFAVLPGQASAVLSSIATNPPGLRVRTTVTGKLTTITDTSFPVSSNPRITGRSPFLEPSTFDPGIVGAAIGGGILIFGLCLAKSSEDKASTAESSEEIGTAPDLDASAANRASWELYLTEIQSPPNALMHSDTMSTKQLYISNQVKRARQKELEIVLGDSASGSGPPGENVNPFNSDLDMTRASWKTSITQSPDGTLRAASPVVSMRQLDISNQVNQAREKVTTLEEMTALLRSSSQVSRASSTALSSGTNLQAVADTEPANSSIEPDSRENVAEDLLGH</sequence>
<dbReference type="EMBL" id="JARKIE010000093">
    <property type="protein sequence ID" value="KAJ7686852.1"/>
    <property type="molecule type" value="Genomic_DNA"/>
</dbReference>
<proteinExistence type="predicted"/>
<accession>A0AAD7GGE8</accession>
<evidence type="ECO:0000313" key="2">
    <source>
        <dbReference type="EMBL" id="KAJ7686852.1"/>
    </source>
</evidence>